<evidence type="ECO:0000256" key="15">
    <source>
        <dbReference type="ARBA" id="ARBA00023134"/>
    </source>
</evidence>
<keyword evidence="18" id="KW-0548">Nucleotidyltransferase</keyword>
<dbReference type="GO" id="GO:0043752">
    <property type="term" value="F:adenosylcobinamide kinase activity"/>
    <property type="evidence" value="ECO:0007669"/>
    <property type="project" value="UniProtKB-EC"/>
</dbReference>
<comment type="catalytic activity">
    <reaction evidence="3">
        <text>adenosylcob(III)inamide + GTP = adenosylcob(III)inamide phosphate + GDP + H(+)</text>
        <dbReference type="Rhea" id="RHEA:15765"/>
        <dbReference type="ChEBI" id="CHEBI:2480"/>
        <dbReference type="ChEBI" id="CHEBI:15378"/>
        <dbReference type="ChEBI" id="CHEBI:37565"/>
        <dbReference type="ChEBI" id="CHEBI:58189"/>
        <dbReference type="ChEBI" id="CHEBI:58502"/>
        <dbReference type="EC" id="2.7.1.156"/>
    </reaction>
</comment>
<evidence type="ECO:0000256" key="12">
    <source>
        <dbReference type="ARBA" id="ARBA00022741"/>
    </source>
</evidence>
<evidence type="ECO:0000256" key="17">
    <source>
        <dbReference type="ARBA" id="ARBA00030571"/>
    </source>
</evidence>
<comment type="function">
    <text evidence="4">Catalyzes ATP-dependent phosphorylation of adenosylcobinamide and addition of GMP to adenosylcobinamide phosphate.</text>
</comment>
<keyword evidence="11 18" id="KW-0808">Transferase</keyword>
<evidence type="ECO:0000256" key="2">
    <source>
        <dbReference type="ARBA" id="ARBA00000711"/>
    </source>
</evidence>
<dbReference type="InterPro" id="IPR003203">
    <property type="entry name" value="CobU/CobP"/>
</dbReference>
<keyword evidence="12" id="KW-0547">Nucleotide-binding</keyword>
<dbReference type="Proteomes" id="UP000198553">
    <property type="component" value="Unassembled WGS sequence"/>
</dbReference>
<keyword evidence="19" id="KW-1185">Reference proteome</keyword>
<keyword evidence="13 18" id="KW-0418">Kinase</keyword>
<dbReference type="STRING" id="930146.SAMN05192533_10111"/>
<name>A0A1H7VM91_9BACI</name>
<dbReference type="SUPFAM" id="SSF52540">
    <property type="entry name" value="P-loop containing nucleoside triphosphate hydrolases"/>
    <property type="match status" value="1"/>
</dbReference>
<accession>A0A1H7VM91</accession>
<dbReference type="EMBL" id="FOBW01000001">
    <property type="protein sequence ID" value="SEM10019.1"/>
    <property type="molecule type" value="Genomic_DNA"/>
</dbReference>
<dbReference type="InterPro" id="IPR027417">
    <property type="entry name" value="P-loop_NTPase"/>
</dbReference>
<dbReference type="PANTHER" id="PTHR34848">
    <property type="match status" value="1"/>
</dbReference>
<evidence type="ECO:0000256" key="11">
    <source>
        <dbReference type="ARBA" id="ARBA00022679"/>
    </source>
</evidence>
<organism evidence="18 19">
    <name type="scientific">Mesobacillus persicus</name>
    <dbReference type="NCBI Taxonomy" id="930146"/>
    <lineage>
        <taxon>Bacteria</taxon>
        <taxon>Bacillati</taxon>
        <taxon>Bacillota</taxon>
        <taxon>Bacilli</taxon>
        <taxon>Bacillales</taxon>
        <taxon>Bacillaceae</taxon>
        <taxon>Mesobacillus</taxon>
    </lineage>
</organism>
<proteinExistence type="inferred from homology"/>
<dbReference type="UniPathway" id="UPA00148">
    <property type="reaction ID" value="UER00236"/>
</dbReference>
<dbReference type="EC" id="2.7.1.156" evidence="8"/>
<dbReference type="Gene3D" id="3.40.50.300">
    <property type="entry name" value="P-loop containing nucleotide triphosphate hydrolases"/>
    <property type="match status" value="1"/>
</dbReference>
<comment type="pathway">
    <text evidence="6">Cofactor biosynthesis; adenosylcobalamin biosynthesis; adenosylcobalamin from cob(II)yrinate a,c-diamide: step 5/7.</text>
</comment>
<evidence type="ECO:0000256" key="3">
    <source>
        <dbReference type="ARBA" id="ARBA00001522"/>
    </source>
</evidence>
<comment type="catalytic activity">
    <reaction evidence="2">
        <text>adenosylcob(III)inamide phosphate + GTP + H(+) = adenosylcob(III)inamide-GDP + diphosphate</text>
        <dbReference type="Rhea" id="RHEA:22712"/>
        <dbReference type="ChEBI" id="CHEBI:15378"/>
        <dbReference type="ChEBI" id="CHEBI:33019"/>
        <dbReference type="ChEBI" id="CHEBI:37565"/>
        <dbReference type="ChEBI" id="CHEBI:58502"/>
        <dbReference type="ChEBI" id="CHEBI:60487"/>
        <dbReference type="EC" id="2.7.7.62"/>
    </reaction>
</comment>
<dbReference type="GO" id="GO:0005525">
    <property type="term" value="F:GTP binding"/>
    <property type="evidence" value="ECO:0007669"/>
    <property type="project" value="UniProtKB-KW"/>
</dbReference>
<evidence type="ECO:0000256" key="6">
    <source>
        <dbReference type="ARBA" id="ARBA00005159"/>
    </source>
</evidence>
<evidence type="ECO:0000313" key="19">
    <source>
        <dbReference type="Proteomes" id="UP000198553"/>
    </source>
</evidence>
<evidence type="ECO:0000256" key="16">
    <source>
        <dbReference type="ARBA" id="ARBA00029570"/>
    </source>
</evidence>
<evidence type="ECO:0000256" key="4">
    <source>
        <dbReference type="ARBA" id="ARBA00003889"/>
    </source>
</evidence>
<keyword evidence="10" id="KW-0169">Cobalamin biosynthesis</keyword>
<evidence type="ECO:0000256" key="1">
    <source>
        <dbReference type="ARBA" id="ARBA00000312"/>
    </source>
</evidence>
<evidence type="ECO:0000256" key="7">
    <source>
        <dbReference type="ARBA" id="ARBA00007490"/>
    </source>
</evidence>
<comment type="similarity">
    <text evidence="7">Belongs to the CobU/CobP family.</text>
</comment>
<gene>
    <name evidence="18" type="ORF">SAMN05192533_10111</name>
</gene>
<sequence>MHFVTGGAFNGKSKWVKEYYQLNNTHYEWISAYQRKAVPEKSERPGSGSVIVLEGIEMWVKDWVEIFEVHEIREKWQDLLRQWVEWEKQHPLCKVIIIGNDLSKGIVPIDAKQRKWRDVTGWIYQDTVSASQRVDLVWYGINQQIG</sequence>
<evidence type="ECO:0000256" key="8">
    <source>
        <dbReference type="ARBA" id="ARBA00012016"/>
    </source>
</evidence>
<dbReference type="GO" id="GO:0008820">
    <property type="term" value="F:cobinamide phosphate guanylyltransferase activity"/>
    <property type="evidence" value="ECO:0007669"/>
    <property type="project" value="UniProtKB-EC"/>
</dbReference>
<comment type="pathway">
    <text evidence="5">Cofactor biosynthesis; adenosylcobalamin biosynthesis; adenosylcobalamin from cob(II)yrinate a,c-diamide: step 6/7.</text>
</comment>
<dbReference type="EC" id="2.7.7.62" evidence="9"/>
<dbReference type="PANTHER" id="PTHR34848:SF1">
    <property type="entry name" value="BIFUNCTIONAL ADENOSYLCOBALAMIN BIOSYNTHESIS PROTEIN COBU"/>
    <property type="match status" value="1"/>
</dbReference>
<evidence type="ECO:0000256" key="14">
    <source>
        <dbReference type="ARBA" id="ARBA00022840"/>
    </source>
</evidence>
<dbReference type="RefSeq" id="WP_090740832.1">
    <property type="nucleotide sequence ID" value="NZ_FOBW01000001.1"/>
</dbReference>
<dbReference type="GO" id="GO:0005524">
    <property type="term" value="F:ATP binding"/>
    <property type="evidence" value="ECO:0007669"/>
    <property type="project" value="UniProtKB-KW"/>
</dbReference>
<comment type="catalytic activity">
    <reaction evidence="1">
        <text>adenosylcob(III)inamide + ATP = adenosylcob(III)inamide phosphate + ADP + H(+)</text>
        <dbReference type="Rhea" id="RHEA:15769"/>
        <dbReference type="ChEBI" id="CHEBI:2480"/>
        <dbReference type="ChEBI" id="CHEBI:15378"/>
        <dbReference type="ChEBI" id="CHEBI:30616"/>
        <dbReference type="ChEBI" id="CHEBI:58502"/>
        <dbReference type="ChEBI" id="CHEBI:456216"/>
        <dbReference type="EC" id="2.7.1.156"/>
    </reaction>
</comment>
<dbReference type="AlphaFoldDB" id="A0A1H7VM91"/>
<keyword evidence="15" id="KW-0342">GTP-binding</keyword>
<evidence type="ECO:0000256" key="10">
    <source>
        <dbReference type="ARBA" id="ARBA00022573"/>
    </source>
</evidence>
<reference evidence="19" key="1">
    <citation type="submission" date="2016-10" db="EMBL/GenBank/DDBJ databases">
        <authorList>
            <person name="Varghese N."/>
            <person name="Submissions S."/>
        </authorList>
    </citation>
    <scope>NUCLEOTIDE SEQUENCE [LARGE SCALE GENOMIC DNA]</scope>
    <source>
        <strain evidence="19">B48,IBRC-M 10115,DSM 25386,CECT 8001</strain>
    </source>
</reference>
<dbReference type="Pfam" id="PF02283">
    <property type="entry name" value="CobU"/>
    <property type="match status" value="1"/>
</dbReference>
<dbReference type="GO" id="GO:0009236">
    <property type="term" value="P:cobalamin biosynthetic process"/>
    <property type="evidence" value="ECO:0007669"/>
    <property type="project" value="UniProtKB-UniPathway"/>
</dbReference>
<dbReference type="OrthoDB" id="1766664at2"/>
<evidence type="ECO:0000313" key="18">
    <source>
        <dbReference type="EMBL" id="SEM10019.1"/>
    </source>
</evidence>
<keyword evidence="14" id="KW-0067">ATP-binding</keyword>
<evidence type="ECO:0000256" key="13">
    <source>
        <dbReference type="ARBA" id="ARBA00022777"/>
    </source>
</evidence>
<evidence type="ECO:0000256" key="5">
    <source>
        <dbReference type="ARBA" id="ARBA00004692"/>
    </source>
</evidence>
<protein>
    <recommendedName>
        <fullName evidence="16">Adenosylcobinamide kinase</fullName>
        <ecNumber evidence="8">2.7.1.156</ecNumber>
        <ecNumber evidence="9">2.7.7.62</ecNumber>
    </recommendedName>
    <alternativeName>
        <fullName evidence="17">Adenosylcobinamide-phosphate guanylyltransferase</fullName>
    </alternativeName>
</protein>
<evidence type="ECO:0000256" key="9">
    <source>
        <dbReference type="ARBA" id="ARBA00012523"/>
    </source>
</evidence>